<reference evidence="2" key="1">
    <citation type="journal article" date="2019" name="Sci. Rep.">
        <title>Draft genome of Tanacetum cinerariifolium, the natural source of mosquito coil.</title>
        <authorList>
            <person name="Yamashiro T."/>
            <person name="Shiraishi A."/>
            <person name="Satake H."/>
            <person name="Nakayama K."/>
        </authorList>
    </citation>
    <scope>NUCLEOTIDE SEQUENCE</scope>
</reference>
<gene>
    <name evidence="2" type="ORF">Tci_865511</name>
</gene>
<feature type="compositionally biased region" description="Low complexity" evidence="1">
    <location>
        <begin position="71"/>
        <end position="84"/>
    </location>
</feature>
<comment type="caution">
    <text evidence="2">The sequence shown here is derived from an EMBL/GenBank/DDBJ whole genome shotgun (WGS) entry which is preliminary data.</text>
</comment>
<feature type="region of interest" description="Disordered" evidence="1">
    <location>
        <begin position="58"/>
        <end position="98"/>
    </location>
</feature>
<protein>
    <submittedName>
        <fullName evidence="2">Zinc finger, CCHC-type, retrotransposon Gag domain protein</fullName>
    </submittedName>
</protein>
<evidence type="ECO:0000313" key="2">
    <source>
        <dbReference type="EMBL" id="GFC93541.1"/>
    </source>
</evidence>
<proteinExistence type="predicted"/>
<dbReference type="AlphaFoldDB" id="A0A699S7X4"/>
<feature type="non-terminal residue" evidence="2">
    <location>
        <position position="98"/>
    </location>
</feature>
<evidence type="ECO:0000256" key="1">
    <source>
        <dbReference type="SAM" id="MobiDB-lite"/>
    </source>
</evidence>
<sequence length="98" mass="11294">PNSFENATVPVDAENWISHMEKIFDVMRCEDAFKTRLAVYKFECNSLAWWKAYKQAKGGDTWRGGNDNHRGSNNNYSGSNNRLNFKSIQLSSIHEHDP</sequence>
<organism evidence="2">
    <name type="scientific">Tanacetum cinerariifolium</name>
    <name type="common">Dalmatian daisy</name>
    <name type="synonym">Chrysanthemum cinerariifolium</name>
    <dbReference type="NCBI Taxonomy" id="118510"/>
    <lineage>
        <taxon>Eukaryota</taxon>
        <taxon>Viridiplantae</taxon>
        <taxon>Streptophyta</taxon>
        <taxon>Embryophyta</taxon>
        <taxon>Tracheophyta</taxon>
        <taxon>Spermatophyta</taxon>
        <taxon>Magnoliopsida</taxon>
        <taxon>eudicotyledons</taxon>
        <taxon>Gunneridae</taxon>
        <taxon>Pentapetalae</taxon>
        <taxon>asterids</taxon>
        <taxon>campanulids</taxon>
        <taxon>Asterales</taxon>
        <taxon>Asteraceae</taxon>
        <taxon>Asteroideae</taxon>
        <taxon>Anthemideae</taxon>
        <taxon>Anthemidinae</taxon>
        <taxon>Tanacetum</taxon>
    </lineage>
</organism>
<feature type="non-terminal residue" evidence="2">
    <location>
        <position position="1"/>
    </location>
</feature>
<accession>A0A699S7X4</accession>
<name>A0A699S7X4_TANCI</name>
<dbReference type="EMBL" id="BKCJ011143918">
    <property type="protein sequence ID" value="GFC93541.1"/>
    <property type="molecule type" value="Genomic_DNA"/>
</dbReference>